<dbReference type="CDD" id="cd07185">
    <property type="entry name" value="OmpA_C-like"/>
    <property type="match status" value="2"/>
</dbReference>
<proteinExistence type="predicted"/>
<name>A0A2S1SJT3_9FLAO</name>
<dbReference type="PANTHER" id="PTHR30329">
    <property type="entry name" value="STATOR ELEMENT OF FLAGELLAR MOTOR COMPLEX"/>
    <property type="match status" value="1"/>
</dbReference>
<dbReference type="Gene3D" id="3.30.1330.60">
    <property type="entry name" value="OmpA-like domain"/>
    <property type="match status" value="2"/>
</dbReference>
<dbReference type="AlphaFoldDB" id="A0A2S1SJT3"/>
<organism evidence="4 5">
    <name type="scientific">Flavobacterium pallidum</name>
    <dbReference type="NCBI Taxonomy" id="2172098"/>
    <lineage>
        <taxon>Bacteria</taxon>
        <taxon>Pseudomonadati</taxon>
        <taxon>Bacteroidota</taxon>
        <taxon>Flavobacteriia</taxon>
        <taxon>Flavobacteriales</taxon>
        <taxon>Flavobacteriaceae</taxon>
        <taxon>Flavobacterium</taxon>
    </lineage>
</organism>
<accession>A0A2S1SJT3</accession>
<feature type="domain" description="OmpA-like" evidence="3">
    <location>
        <begin position="16"/>
        <end position="127"/>
    </location>
</feature>
<dbReference type="Pfam" id="PF00691">
    <property type="entry name" value="OmpA"/>
    <property type="match status" value="2"/>
</dbReference>
<evidence type="ECO:0000256" key="1">
    <source>
        <dbReference type="PROSITE-ProRule" id="PRU00473"/>
    </source>
</evidence>
<gene>
    <name evidence="4" type="ORF">HYN49_12730</name>
</gene>
<evidence type="ECO:0000313" key="5">
    <source>
        <dbReference type="Proteomes" id="UP000244937"/>
    </source>
</evidence>
<feature type="chain" id="PRO_5015467008" description="OmpA-like domain-containing protein" evidence="2">
    <location>
        <begin position="22"/>
        <end position="266"/>
    </location>
</feature>
<keyword evidence="1" id="KW-0472">Membrane</keyword>
<dbReference type="InterPro" id="IPR006665">
    <property type="entry name" value="OmpA-like"/>
</dbReference>
<evidence type="ECO:0000256" key="2">
    <source>
        <dbReference type="SAM" id="SignalP"/>
    </source>
</evidence>
<keyword evidence="2" id="KW-0732">Signal</keyword>
<feature type="domain" description="OmpA-like" evidence="3">
    <location>
        <begin position="149"/>
        <end position="266"/>
    </location>
</feature>
<dbReference type="InterPro" id="IPR036737">
    <property type="entry name" value="OmpA-like_sf"/>
</dbReference>
<dbReference type="PANTHER" id="PTHR30329:SF21">
    <property type="entry name" value="LIPOPROTEIN YIAD-RELATED"/>
    <property type="match status" value="1"/>
</dbReference>
<dbReference type="SUPFAM" id="SSF103088">
    <property type="entry name" value="OmpA-like"/>
    <property type="match status" value="2"/>
</dbReference>
<dbReference type="OrthoDB" id="9782229at2"/>
<evidence type="ECO:0000259" key="3">
    <source>
        <dbReference type="PROSITE" id="PS51123"/>
    </source>
</evidence>
<dbReference type="Proteomes" id="UP000244937">
    <property type="component" value="Chromosome"/>
</dbReference>
<protein>
    <recommendedName>
        <fullName evidence="3">OmpA-like domain-containing protein</fullName>
    </recommendedName>
</protein>
<dbReference type="KEGG" id="fpal:HYN49_12730"/>
<sequence length="266" mass="30708">MKNKIYFLLLCCCFISYKIQAQDRLEVFFDFNKYDINPAAKEKLDRWLSENKNIEVTKIYGYCDWKGTNGYNDTLSLKRVSQIYNYMISNQVTVAPGYETKGFGEDFTQSKVQSENRKVLVIYEPKKPKPELVVPKTKYQTLTEQVKTAKAGDLIKLENINFFNNSDAVVPKSKPVLAELLCIMEDNPKLKIEIQGHICCQTQGDVNDISTKRAKAVHTYLIRNKIKSDRLSFKGYGVTRPMHPIPEKNSQEEDDNRRVEILIVSN</sequence>
<dbReference type="EMBL" id="CP029187">
    <property type="protein sequence ID" value="AWI26694.1"/>
    <property type="molecule type" value="Genomic_DNA"/>
</dbReference>
<evidence type="ECO:0000313" key="4">
    <source>
        <dbReference type="EMBL" id="AWI26694.1"/>
    </source>
</evidence>
<dbReference type="InterPro" id="IPR050330">
    <property type="entry name" value="Bact_OuterMem_StrucFunc"/>
</dbReference>
<dbReference type="GO" id="GO:0016020">
    <property type="term" value="C:membrane"/>
    <property type="evidence" value="ECO:0007669"/>
    <property type="project" value="UniProtKB-UniRule"/>
</dbReference>
<reference evidence="4 5" key="1">
    <citation type="submission" date="2018-05" db="EMBL/GenBank/DDBJ databases">
        <title>Genome sequencing of Flavobacterium sp. HYN0049.</title>
        <authorList>
            <person name="Yi H."/>
            <person name="Baek C."/>
        </authorList>
    </citation>
    <scope>NUCLEOTIDE SEQUENCE [LARGE SCALE GENOMIC DNA]</scope>
    <source>
        <strain evidence="4 5">HYN0049</strain>
    </source>
</reference>
<dbReference type="RefSeq" id="WP_108904471.1">
    <property type="nucleotide sequence ID" value="NZ_CP029187.1"/>
</dbReference>
<keyword evidence="5" id="KW-1185">Reference proteome</keyword>
<dbReference type="PROSITE" id="PS51123">
    <property type="entry name" value="OMPA_2"/>
    <property type="match status" value="2"/>
</dbReference>
<feature type="signal peptide" evidence="2">
    <location>
        <begin position="1"/>
        <end position="21"/>
    </location>
</feature>